<dbReference type="EMBL" id="JAJSOF020000001">
    <property type="protein sequence ID" value="KAJ4450868.1"/>
    <property type="molecule type" value="Genomic_DNA"/>
</dbReference>
<reference evidence="1 2" key="1">
    <citation type="journal article" date="2022" name="Allergy">
        <title>Genome assembly and annotation of Periplaneta americana reveal a comprehensive cockroach allergen profile.</title>
        <authorList>
            <person name="Wang L."/>
            <person name="Xiong Q."/>
            <person name="Saelim N."/>
            <person name="Wang L."/>
            <person name="Nong W."/>
            <person name="Wan A.T."/>
            <person name="Shi M."/>
            <person name="Liu X."/>
            <person name="Cao Q."/>
            <person name="Hui J.H.L."/>
            <person name="Sookrung N."/>
            <person name="Leung T.F."/>
            <person name="Tungtrongchitr A."/>
            <person name="Tsui S.K.W."/>
        </authorList>
    </citation>
    <scope>NUCLEOTIDE SEQUENCE [LARGE SCALE GENOMIC DNA]</scope>
    <source>
        <strain evidence="1">PWHHKU_190912</strain>
    </source>
</reference>
<protein>
    <submittedName>
        <fullName evidence="1">Uncharacterized protein</fullName>
    </submittedName>
</protein>
<evidence type="ECO:0000313" key="1">
    <source>
        <dbReference type="EMBL" id="KAJ4450868.1"/>
    </source>
</evidence>
<dbReference type="Proteomes" id="UP001148838">
    <property type="component" value="Unassembled WGS sequence"/>
</dbReference>
<accession>A0ABQ8TVZ8</accession>
<evidence type="ECO:0000313" key="2">
    <source>
        <dbReference type="Proteomes" id="UP001148838"/>
    </source>
</evidence>
<name>A0ABQ8TVZ8_PERAM</name>
<gene>
    <name evidence="1" type="ORF">ANN_02300</name>
</gene>
<organism evidence="1 2">
    <name type="scientific">Periplaneta americana</name>
    <name type="common">American cockroach</name>
    <name type="synonym">Blatta americana</name>
    <dbReference type="NCBI Taxonomy" id="6978"/>
    <lineage>
        <taxon>Eukaryota</taxon>
        <taxon>Metazoa</taxon>
        <taxon>Ecdysozoa</taxon>
        <taxon>Arthropoda</taxon>
        <taxon>Hexapoda</taxon>
        <taxon>Insecta</taxon>
        <taxon>Pterygota</taxon>
        <taxon>Neoptera</taxon>
        <taxon>Polyneoptera</taxon>
        <taxon>Dictyoptera</taxon>
        <taxon>Blattodea</taxon>
        <taxon>Blattoidea</taxon>
        <taxon>Blattidae</taxon>
        <taxon>Blattinae</taxon>
        <taxon>Periplaneta</taxon>
    </lineage>
</organism>
<sequence length="84" mass="9731">MRTKTCRLNRSKTVEEEGSVGLCSVIQQQMLKQIFAKYCHLCRKSVTVPDFMLCMTTQEMPHEEKQIYLLSVLFIDSPSLLLMT</sequence>
<keyword evidence="2" id="KW-1185">Reference proteome</keyword>
<proteinExistence type="predicted"/>
<comment type="caution">
    <text evidence="1">The sequence shown here is derived from an EMBL/GenBank/DDBJ whole genome shotgun (WGS) entry which is preliminary data.</text>
</comment>